<proteinExistence type="predicted"/>
<evidence type="ECO:0000313" key="2">
    <source>
        <dbReference type="Proteomes" id="UP000039021"/>
    </source>
</evidence>
<accession>A0A916LDF8</accession>
<dbReference type="Proteomes" id="UP000039021">
    <property type="component" value="Unassembled WGS sequence"/>
</dbReference>
<gene>
    <name evidence="1" type="ORF">ERS007739_03558</name>
</gene>
<dbReference type="EMBL" id="CSBK01001883">
    <property type="protein sequence ID" value="COZ25949.1"/>
    <property type="molecule type" value="Genomic_DNA"/>
</dbReference>
<dbReference type="AlphaFoldDB" id="A0A916LDF8"/>
<reference evidence="2" key="1">
    <citation type="submission" date="2015-03" db="EMBL/GenBank/DDBJ databases">
        <authorList>
            <consortium name="Pathogen Informatics"/>
        </authorList>
    </citation>
    <scope>NUCLEOTIDE SEQUENCE [LARGE SCALE GENOMIC DNA]</scope>
    <source>
        <strain evidence="2">N09902308</strain>
    </source>
</reference>
<sequence length="43" mass="4792">MSLRRLRQHRLELGVNDVQFVDALAAVGPLILAVVGAEQERIH</sequence>
<organism evidence="1 2">
    <name type="scientific">Mycobacterium tuberculosis</name>
    <dbReference type="NCBI Taxonomy" id="1773"/>
    <lineage>
        <taxon>Bacteria</taxon>
        <taxon>Bacillati</taxon>
        <taxon>Actinomycetota</taxon>
        <taxon>Actinomycetes</taxon>
        <taxon>Mycobacteriales</taxon>
        <taxon>Mycobacteriaceae</taxon>
        <taxon>Mycobacterium</taxon>
        <taxon>Mycobacterium tuberculosis complex</taxon>
    </lineage>
</organism>
<protein>
    <submittedName>
        <fullName evidence="1">Uncharacterized protein</fullName>
    </submittedName>
</protein>
<comment type="caution">
    <text evidence="1">The sequence shown here is derived from an EMBL/GenBank/DDBJ whole genome shotgun (WGS) entry which is preliminary data.</text>
</comment>
<evidence type="ECO:0000313" key="1">
    <source>
        <dbReference type="EMBL" id="COZ25949.1"/>
    </source>
</evidence>
<name>A0A916LDF8_MYCTX</name>